<organism evidence="1 2">
    <name type="scientific">Euplotes crassus</name>
    <dbReference type="NCBI Taxonomy" id="5936"/>
    <lineage>
        <taxon>Eukaryota</taxon>
        <taxon>Sar</taxon>
        <taxon>Alveolata</taxon>
        <taxon>Ciliophora</taxon>
        <taxon>Intramacronucleata</taxon>
        <taxon>Spirotrichea</taxon>
        <taxon>Hypotrichia</taxon>
        <taxon>Euplotida</taxon>
        <taxon>Euplotidae</taxon>
        <taxon>Moneuplotes</taxon>
    </lineage>
</organism>
<accession>A0AAD1UF58</accession>
<evidence type="ECO:0000313" key="1">
    <source>
        <dbReference type="EMBL" id="CAI2365686.1"/>
    </source>
</evidence>
<proteinExistence type="predicted"/>
<evidence type="ECO:0000313" key="2">
    <source>
        <dbReference type="Proteomes" id="UP001295684"/>
    </source>
</evidence>
<dbReference type="EMBL" id="CAMPGE010006792">
    <property type="protein sequence ID" value="CAI2365686.1"/>
    <property type="molecule type" value="Genomic_DNA"/>
</dbReference>
<dbReference type="AlphaFoldDB" id="A0AAD1UF58"/>
<name>A0AAD1UF58_EUPCR</name>
<comment type="caution">
    <text evidence="1">The sequence shown here is derived from an EMBL/GenBank/DDBJ whole genome shotgun (WGS) entry which is preliminary data.</text>
</comment>
<sequence length="353" mass="40655">MEKIAMPVLNKDIPRDPSFHKLITQFQNSRTDPKSPLRRRTLQRERSVRNIIPKIQNLFWKSSSQINLKNEKLPSLKSLTKGSETMRKSQGIESIQKMQAKNTELKKQRYMYKRVPTKYLYSQLDSTMKRSKKLVQKDGSADTPIDIVGGQLSPRNDCQFMQDLVKKLDGIKPTGGHSDGSSRITSMFRAGSFHSTIDLKTVRKELEQKYERFVVRVKKKYHPAYDSRGTKSKFIEKTNNNKPNESDSEVGFTEDEDCNHAQVPKITVDNQLNSFKITPEVRKAVKKHLPQAKPSPRYNNLSREEKIELCRRGLDIRCVSKIDHIRVSKEDSVPLSSDSIKPLILMPGTHRSM</sequence>
<keyword evidence="2" id="KW-1185">Reference proteome</keyword>
<dbReference type="Proteomes" id="UP001295684">
    <property type="component" value="Unassembled WGS sequence"/>
</dbReference>
<reference evidence="1" key="1">
    <citation type="submission" date="2023-07" db="EMBL/GenBank/DDBJ databases">
        <authorList>
            <consortium name="AG Swart"/>
            <person name="Singh M."/>
            <person name="Singh A."/>
            <person name="Seah K."/>
            <person name="Emmerich C."/>
        </authorList>
    </citation>
    <scope>NUCLEOTIDE SEQUENCE</scope>
    <source>
        <strain evidence="1">DP1</strain>
    </source>
</reference>
<protein>
    <submittedName>
        <fullName evidence="1">Uncharacterized protein</fullName>
    </submittedName>
</protein>
<gene>
    <name evidence="1" type="ORF">ECRASSUSDP1_LOCUS6988</name>
</gene>